<comment type="caution">
    <text evidence="1">The sequence shown here is derived from an EMBL/GenBank/DDBJ whole genome shotgun (WGS) entry which is preliminary data.</text>
</comment>
<organism evidence="1 2">
    <name type="scientific">Rhizobium leucaenae</name>
    <dbReference type="NCBI Taxonomy" id="29450"/>
    <lineage>
        <taxon>Bacteria</taxon>
        <taxon>Pseudomonadati</taxon>
        <taxon>Pseudomonadota</taxon>
        <taxon>Alphaproteobacteria</taxon>
        <taxon>Hyphomicrobiales</taxon>
        <taxon>Rhizobiaceae</taxon>
        <taxon>Rhizobium/Agrobacterium group</taxon>
        <taxon>Rhizobium</taxon>
    </lineage>
</organism>
<name>A0A7W7EPR5_9HYPH</name>
<keyword evidence="2" id="KW-1185">Reference proteome</keyword>
<dbReference type="GeneID" id="32531194"/>
<accession>A0A7W7EPR5</accession>
<sequence>MLHVLYLVHDLNDPAVRRRVVMLTAGGATVTLAGFHRDRSGAVAIEGITPIDFGLTADGKFIQRAASVARTMLTLQYLFRRVRRPDVIISRNLEMLAIAHRANVVFGGALPIVYECLDIHRLLLRHDAAGTIIRRSEGYFGRRAKLIVTSSPAFIDHYFRSMSELRAPVMLVENKVIALEESTQSSDCTGSPDGPPWKIGWFGALRCRRSLKLLADFSRALEGKFEIVLRGRPAYAAFDDFDAVVAKEPYLSFLGPYENPEDLPAIYGAVHFSWAIDFFEEGLNSNWLLPNRLYEGCLHGAVPIAIEGTETARFLARHAIGIRLPEATPRGLIAVFSQMDIPMFRQLRNAVTSKDKERWAAVRGDCVALVHKLREISAVEPPQRRLHSLVSANVSSNGEPI</sequence>
<dbReference type="SUPFAM" id="SSF53756">
    <property type="entry name" value="UDP-Glycosyltransferase/glycogen phosphorylase"/>
    <property type="match status" value="1"/>
</dbReference>
<evidence type="ECO:0000313" key="2">
    <source>
        <dbReference type="Proteomes" id="UP000543836"/>
    </source>
</evidence>
<evidence type="ECO:0008006" key="3">
    <source>
        <dbReference type="Google" id="ProtNLM"/>
    </source>
</evidence>
<proteinExistence type="predicted"/>
<dbReference type="AlphaFoldDB" id="A0A7W7EPR5"/>
<gene>
    <name evidence="1" type="ORF">GGE60_005665</name>
</gene>
<dbReference type="EMBL" id="JACIIG010000026">
    <property type="protein sequence ID" value="MBB4571503.1"/>
    <property type="molecule type" value="Genomic_DNA"/>
</dbReference>
<protein>
    <recommendedName>
        <fullName evidence="3">Glycosyl transferase family 1</fullName>
    </recommendedName>
</protein>
<dbReference type="Proteomes" id="UP000543836">
    <property type="component" value="Unassembled WGS sequence"/>
</dbReference>
<evidence type="ECO:0000313" key="1">
    <source>
        <dbReference type="EMBL" id="MBB4571503.1"/>
    </source>
</evidence>
<dbReference type="RefSeq" id="WP_051264251.1">
    <property type="nucleotide sequence ID" value="NZ_JACIIG010000026.1"/>
</dbReference>
<reference evidence="1 2" key="1">
    <citation type="submission" date="2020-08" db="EMBL/GenBank/DDBJ databases">
        <title>Genomic Encyclopedia of Type Strains, Phase IV (KMG-V): Genome sequencing to study the core and pangenomes of soil and plant-associated prokaryotes.</title>
        <authorList>
            <person name="Whitman W."/>
        </authorList>
    </citation>
    <scope>NUCLEOTIDE SEQUENCE [LARGE SCALE GENOMIC DNA]</scope>
    <source>
        <strain evidence="1 2">SEMIA 492</strain>
    </source>
</reference>